<feature type="domain" description="GPI inositol-deacylase winged helix" evidence="3">
    <location>
        <begin position="253"/>
        <end position="331"/>
    </location>
</feature>
<sequence length="523" mass="60177">MLSIFLSEELERCVEDSHDATFVQYFCDNKDKRQNTAFAILRGLIWQLLKCRPQLINHILPSFKDRSGSYVIKEFNSLWRIFEAMIHDPILGTAYCVLDGLDECEEDSLMCLLKKFEALFSAKHYNSSASRLNLIAISRDLPDFIPDILSSFPCIRLDMDTDTEINSDICRFIEMKVNELSIYRHYPEQLRVHIREVLLDRANGTFLWVGIVANEPRKYASSEVKNALERIPSGLEALYARMLLQISPDRQEATAKILRWVVMAVRPLTISELSAAVEPTTEISVGLTADEVIKDQISFCGYFLTIKQHEVSLIHQSAKDYLLRNTPDANWELEFFRVKKEQVNSEITRRCLAYLSNGALAEGALVWDKLYFEHADMKRQKAFRLLSYAILHWPEHARSLISSEDIFDLSQPFFMKKSPVRQSWLDSYRRGPRDVHLSRSIPLLYLACFLGIFALVQKLLCENGWRHRLKYHININKKDGDGKALLHRAITGGNELIVRLLLEKGADIETKDGYGQTALHIAA</sequence>
<feature type="domain" description="Nephrocystin 3-like N-terminal" evidence="4">
    <location>
        <begin position="2"/>
        <end position="139"/>
    </location>
</feature>
<evidence type="ECO:0000313" key="6">
    <source>
        <dbReference type="Proteomes" id="UP000606974"/>
    </source>
</evidence>
<evidence type="ECO:0000256" key="1">
    <source>
        <dbReference type="ARBA" id="ARBA00022737"/>
    </source>
</evidence>
<dbReference type="Pfam" id="PF12796">
    <property type="entry name" value="Ank_2"/>
    <property type="match status" value="1"/>
</dbReference>
<gene>
    <name evidence="5" type="ORF">GJ744_000540</name>
</gene>
<reference evidence="5" key="1">
    <citation type="submission" date="2020-02" db="EMBL/GenBank/DDBJ databases">
        <authorList>
            <person name="Palmer J.M."/>
        </authorList>
    </citation>
    <scope>NUCLEOTIDE SEQUENCE</scope>
    <source>
        <strain evidence="5">EPUS1.4</strain>
        <tissue evidence="5">Thallus</tissue>
    </source>
</reference>
<evidence type="ECO:0000313" key="5">
    <source>
        <dbReference type="EMBL" id="KAF7505691.1"/>
    </source>
</evidence>
<dbReference type="SUPFAM" id="SSF48403">
    <property type="entry name" value="Ankyrin repeat"/>
    <property type="match status" value="1"/>
</dbReference>
<dbReference type="PANTHER" id="PTHR10039:SF14">
    <property type="entry name" value="NACHT DOMAIN-CONTAINING PROTEIN"/>
    <property type="match status" value="1"/>
</dbReference>
<protein>
    <recommendedName>
        <fullName evidence="7">NACHT domain-containing protein</fullName>
    </recommendedName>
</protein>
<keyword evidence="6" id="KW-1185">Reference proteome</keyword>
<comment type="caution">
    <text evidence="5">The sequence shown here is derived from an EMBL/GenBank/DDBJ whole genome shotgun (WGS) entry which is preliminary data.</text>
</comment>
<evidence type="ECO:0008006" key="7">
    <source>
        <dbReference type="Google" id="ProtNLM"/>
    </source>
</evidence>
<dbReference type="InterPro" id="IPR002110">
    <property type="entry name" value="Ankyrin_rpt"/>
</dbReference>
<organism evidence="5 6">
    <name type="scientific">Endocarpon pusillum</name>
    <dbReference type="NCBI Taxonomy" id="364733"/>
    <lineage>
        <taxon>Eukaryota</taxon>
        <taxon>Fungi</taxon>
        <taxon>Dikarya</taxon>
        <taxon>Ascomycota</taxon>
        <taxon>Pezizomycotina</taxon>
        <taxon>Eurotiomycetes</taxon>
        <taxon>Chaetothyriomycetidae</taxon>
        <taxon>Verrucariales</taxon>
        <taxon>Verrucariaceae</taxon>
        <taxon>Endocarpon</taxon>
    </lineage>
</organism>
<dbReference type="EMBL" id="JAACFV010000103">
    <property type="protein sequence ID" value="KAF7505691.1"/>
    <property type="molecule type" value="Genomic_DNA"/>
</dbReference>
<keyword evidence="2" id="KW-0040">ANK repeat</keyword>
<dbReference type="Gene3D" id="1.25.40.20">
    <property type="entry name" value="Ankyrin repeat-containing domain"/>
    <property type="match status" value="1"/>
</dbReference>
<dbReference type="AlphaFoldDB" id="A0A8H7E3W6"/>
<dbReference type="Pfam" id="PF24883">
    <property type="entry name" value="NPHP3_N"/>
    <property type="match status" value="1"/>
</dbReference>
<dbReference type="InterPro" id="IPR054471">
    <property type="entry name" value="GPIID_WHD"/>
</dbReference>
<dbReference type="PANTHER" id="PTHR10039">
    <property type="entry name" value="AMELOGENIN"/>
    <property type="match status" value="1"/>
</dbReference>
<feature type="repeat" description="ANK" evidence="2">
    <location>
        <begin position="481"/>
        <end position="513"/>
    </location>
</feature>
<evidence type="ECO:0000259" key="4">
    <source>
        <dbReference type="Pfam" id="PF24883"/>
    </source>
</evidence>
<dbReference type="Pfam" id="PF22939">
    <property type="entry name" value="WHD_GPIID"/>
    <property type="match status" value="1"/>
</dbReference>
<dbReference type="InterPro" id="IPR056884">
    <property type="entry name" value="NPHP3-like_N"/>
</dbReference>
<proteinExistence type="predicted"/>
<dbReference type="PROSITE" id="PS50088">
    <property type="entry name" value="ANK_REPEAT"/>
    <property type="match status" value="1"/>
</dbReference>
<accession>A0A8H7E3W6</accession>
<dbReference type="OrthoDB" id="1577640at2759"/>
<dbReference type="Proteomes" id="UP000606974">
    <property type="component" value="Unassembled WGS sequence"/>
</dbReference>
<evidence type="ECO:0000259" key="3">
    <source>
        <dbReference type="Pfam" id="PF22939"/>
    </source>
</evidence>
<dbReference type="PROSITE" id="PS50297">
    <property type="entry name" value="ANK_REP_REGION"/>
    <property type="match status" value="1"/>
</dbReference>
<keyword evidence="1" id="KW-0677">Repeat</keyword>
<evidence type="ECO:0000256" key="2">
    <source>
        <dbReference type="PROSITE-ProRule" id="PRU00023"/>
    </source>
</evidence>
<name>A0A8H7E3W6_9EURO</name>
<dbReference type="InterPro" id="IPR036770">
    <property type="entry name" value="Ankyrin_rpt-contain_sf"/>
</dbReference>